<gene>
    <name evidence="1" type="ORF">A176_006891</name>
</gene>
<dbReference type="AlphaFoldDB" id="A0A0H4X458"/>
<sequence length="160" mass="16738">MVSLGLSSPARAESEPCACTMSNQSVVSEVPCLVIRASASSCEYSNVRNACDEAVTLVDWPLASCPNGVCSVELLPEQAADFVFTGIRNREEPFHVQSGTVRRDGVAHQVAISAEILCVAHIPPRPNEGCSAAPGAWGAAGLTLLAGVVARRRRARAHAG</sequence>
<accession>A0A0H4X458</accession>
<name>A0A0H4X458_9BACT</name>
<dbReference type="KEGG" id="mym:A176_006891"/>
<evidence type="ECO:0000313" key="2">
    <source>
        <dbReference type="Proteomes" id="UP000009026"/>
    </source>
</evidence>
<reference evidence="1 2" key="1">
    <citation type="journal article" date="2016" name="PLoS ONE">
        <title>Complete Genome Sequence and Comparative Genomics of a Novel Myxobacterium Myxococcus hansupus.</title>
        <authorList>
            <person name="Sharma G."/>
            <person name="Narwani T."/>
            <person name="Subramanian S."/>
        </authorList>
    </citation>
    <scope>NUCLEOTIDE SEQUENCE [LARGE SCALE GENOMIC DNA]</scope>
    <source>
        <strain evidence="2">mixupus</strain>
    </source>
</reference>
<dbReference type="STRING" id="1297742.A176_006891"/>
<proteinExistence type="predicted"/>
<protein>
    <submittedName>
        <fullName evidence="1">Uncharacterized protein</fullName>
    </submittedName>
</protein>
<evidence type="ECO:0000313" key="1">
    <source>
        <dbReference type="EMBL" id="AKQ69979.1"/>
    </source>
</evidence>
<organism evidence="1 2">
    <name type="scientific">Pseudomyxococcus hansupus</name>
    <dbReference type="NCBI Taxonomy" id="1297742"/>
    <lineage>
        <taxon>Bacteria</taxon>
        <taxon>Pseudomonadati</taxon>
        <taxon>Myxococcota</taxon>
        <taxon>Myxococcia</taxon>
        <taxon>Myxococcales</taxon>
        <taxon>Cystobacterineae</taxon>
        <taxon>Myxococcaceae</taxon>
        <taxon>Pseudomyxococcus</taxon>
    </lineage>
</organism>
<dbReference type="Proteomes" id="UP000009026">
    <property type="component" value="Chromosome"/>
</dbReference>
<keyword evidence="2" id="KW-1185">Reference proteome</keyword>
<dbReference type="PATRIC" id="fig|1297742.4.peg.6990"/>
<dbReference type="EMBL" id="CP012109">
    <property type="protein sequence ID" value="AKQ69979.1"/>
    <property type="molecule type" value="Genomic_DNA"/>
</dbReference>
<dbReference type="NCBIfam" id="NF041936">
    <property type="entry name" value="MXAN_0125_fam"/>
    <property type="match status" value="1"/>
</dbReference>